<comment type="catalytic activity">
    <reaction evidence="1 10">
        <text>Eliminative cleavage of (1-&gt;4)-alpha-D-galacturonan to give oligosaccharides with 4-deoxy-alpha-D-galact-4-enuronosyl groups at their non-reducing ends.</text>
        <dbReference type="EC" id="4.2.2.2"/>
    </reaction>
</comment>
<sequence>MNMKYIVGAVALALASSATFAATGASCKSTGSVPVAETIKIDGGTYDGGCKTFNGTSALGDGSQGEAQKAYFRIMNGATLKNVIIGKNGADGIHSWYGGTLDNITWTDIGEDAFSVKKAGNVTLKNITGKAGEDKFIQQNAEGTITVTNCILDGAAKFYRQNGGKTFKTTINVSGCDISNLKEGVFRTDSPTSVASLKNSRIRNVPTICIGYAAGKCTSSGVTNF</sequence>
<evidence type="ECO:0000256" key="8">
    <source>
        <dbReference type="ARBA" id="ARBA00022837"/>
    </source>
</evidence>
<keyword evidence="12" id="KW-1185">Reference proteome</keyword>
<comment type="caution">
    <text evidence="11">The sequence shown here is derived from an EMBL/GenBank/DDBJ whole genome shotgun (WGS) entry which is preliminary data.</text>
</comment>
<dbReference type="EC" id="4.2.2.2" evidence="5 10"/>
<dbReference type="Pfam" id="PF03211">
    <property type="entry name" value="Pectate_lyase"/>
    <property type="match status" value="1"/>
</dbReference>
<evidence type="ECO:0000256" key="1">
    <source>
        <dbReference type="ARBA" id="ARBA00000695"/>
    </source>
</evidence>
<dbReference type="GO" id="GO:0016829">
    <property type="term" value="F:lyase activity"/>
    <property type="evidence" value="ECO:0007669"/>
    <property type="project" value="UniProtKB-KW"/>
</dbReference>
<comment type="subcellular location">
    <subcellularLocation>
        <location evidence="3 10">Secreted</location>
    </subcellularLocation>
</comment>
<dbReference type="SUPFAM" id="SSF51126">
    <property type="entry name" value="Pectin lyase-like"/>
    <property type="match status" value="1"/>
</dbReference>
<dbReference type="InterPro" id="IPR011050">
    <property type="entry name" value="Pectin_lyase_fold/virulence"/>
</dbReference>
<reference evidence="12" key="1">
    <citation type="journal article" date="2019" name="Int. J. Syst. Evol. Microbiol.">
        <title>The Global Catalogue of Microorganisms (GCM) 10K type strain sequencing project: providing services to taxonomists for standard genome sequencing and annotation.</title>
        <authorList>
            <consortium name="The Broad Institute Genomics Platform"/>
            <consortium name="The Broad Institute Genome Sequencing Center for Infectious Disease"/>
            <person name="Wu L."/>
            <person name="Ma J."/>
        </authorList>
    </citation>
    <scope>NUCLEOTIDE SEQUENCE [LARGE SCALE GENOMIC DNA]</scope>
    <source>
        <strain evidence="12">JCM 18715</strain>
    </source>
</reference>
<dbReference type="PROSITE" id="PS51257">
    <property type="entry name" value="PROKAR_LIPOPROTEIN"/>
    <property type="match status" value="1"/>
</dbReference>
<evidence type="ECO:0000313" key="11">
    <source>
        <dbReference type="EMBL" id="GAA5158681.1"/>
    </source>
</evidence>
<feature type="chain" id="PRO_5044998951" description="Pectate lyase" evidence="10">
    <location>
        <begin position="22"/>
        <end position="225"/>
    </location>
</feature>
<keyword evidence="6 10" id="KW-0964">Secreted</keyword>
<proteinExistence type="inferred from homology"/>
<gene>
    <name evidence="11" type="primary">pelC</name>
    <name evidence="11" type="ORF">GCM10025770_03550</name>
</gene>
<accession>A0ABP9Q930</accession>
<evidence type="ECO:0000256" key="3">
    <source>
        <dbReference type="ARBA" id="ARBA00004613"/>
    </source>
</evidence>
<organism evidence="11 12">
    <name type="scientific">Viridibacterium curvum</name>
    <dbReference type="NCBI Taxonomy" id="1101404"/>
    <lineage>
        <taxon>Bacteria</taxon>
        <taxon>Pseudomonadati</taxon>
        <taxon>Pseudomonadota</taxon>
        <taxon>Betaproteobacteria</taxon>
        <taxon>Rhodocyclales</taxon>
        <taxon>Rhodocyclaceae</taxon>
        <taxon>Viridibacterium</taxon>
    </lineage>
</organism>
<evidence type="ECO:0000313" key="12">
    <source>
        <dbReference type="Proteomes" id="UP001500547"/>
    </source>
</evidence>
<keyword evidence="9 10" id="KW-0456">Lyase</keyword>
<keyword evidence="7 10" id="KW-0732">Signal</keyword>
<evidence type="ECO:0000256" key="5">
    <source>
        <dbReference type="ARBA" id="ARBA00012272"/>
    </source>
</evidence>
<dbReference type="PANTHER" id="PTHR33407:SF9">
    <property type="entry name" value="PECTATE LYASE F-RELATED"/>
    <property type="match status" value="1"/>
</dbReference>
<feature type="signal peptide" evidence="10">
    <location>
        <begin position="1"/>
        <end position="21"/>
    </location>
</feature>
<keyword evidence="8 10" id="KW-0106">Calcium</keyword>
<evidence type="ECO:0000256" key="9">
    <source>
        <dbReference type="ARBA" id="ARBA00023239"/>
    </source>
</evidence>
<comment type="function">
    <text evidence="10">Catalyzes the depolymerization of both polygalacturonate and pectins of methyl esterification degree from 22 to 89%, with an endo mode of action. In contrast to the majority of pectate lyases, displays high activity on highly methylated pectins.</text>
</comment>
<dbReference type="RefSeq" id="WP_345531111.1">
    <property type="nucleotide sequence ID" value="NZ_BAABLD010000002.1"/>
</dbReference>
<evidence type="ECO:0000256" key="10">
    <source>
        <dbReference type="RuleBase" id="RU367009"/>
    </source>
</evidence>
<evidence type="ECO:0000256" key="7">
    <source>
        <dbReference type="ARBA" id="ARBA00022729"/>
    </source>
</evidence>
<evidence type="ECO:0000256" key="2">
    <source>
        <dbReference type="ARBA" id="ARBA00001913"/>
    </source>
</evidence>
<comment type="similarity">
    <text evidence="4 10">Belongs to the polysaccharide lyase 3 family.</text>
</comment>
<protein>
    <recommendedName>
        <fullName evidence="5 10">Pectate lyase</fullName>
        <ecNumber evidence="5 10">4.2.2.2</ecNumber>
    </recommendedName>
</protein>
<dbReference type="InterPro" id="IPR012334">
    <property type="entry name" value="Pectin_lyas_fold"/>
</dbReference>
<name>A0ABP9Q930_9RHOO</name>
<dbReference type="Proteomes" id="UP001500547">
    <property type="component" value="Unassembled WGS sequence"/>
</dbReference>
<evidence type="ECO:0000256" key="4">
    <source>
        <dbReference type="ARBA" id="ARBA00006463"/>
    </source>
</evidence>
<dbReference type="PANTHER" id="PTHR33407">
    <property type="entry name" value="PECTATE LYASE F-RELATED"/>
    <property type="match status" value="1"/>
</dbReference>
<dbReference type="InterPro" id="IPR004898">
    <property type="entry name" value="Pectate_lyase_PlyH/PlyE-like"/>
</dbReference>
<dbReference type="Gene3D" id="2.160.20.10">
    <property type="entry name" value="Single-stranded right-handed beta-helix, Pectin lyase-like"/>
    <property type="match status" value="1"/>
</dbReference>
<evidence type="ECO:0000256" key="6">
    <source>
        <dbReference type="ARBA" id="ARBA00022525"/>
    </source>
</evidence>
<dbReference type="EMBL" id="BAABLD010000002">
    <property type="protein sequence ID" value="GAA5158681.1"/>
    <property type="molecule type" value="Genomic_DNA"/>
</dbReference>
<comment type="cofactor">
    <cofactor evidence="2 10">
        <name>Ca(2+)</name>
        <dbReference type="ChEBI" id="CHEBI:29108"/>
    </cofactor>
</comment>